<evidence type="ECO:0000313" key="2">
    <source>
        <dbReference type="EMBL" id="OGN07741.1"/>
    </source>
</evidence>
<evidence type="ECO:0000313" key="3">
    <source>
        <dbReference type="Proteomes" id="UP000176834"/>
    </source>
</evidence>
<organism evidence="2 3">
    <name type="scientific">Candidatus Yanofskybacteria bacterium RIFCSPHIGHO2_02_FULL_38_22b</name>
    <dbReference type="NCBI Taxonomy" id="1802673"/>
    <lineage>
        <taxon>Bacteria</taxon>
        <taxon>Candidatus Yanofskyibacteriota</taxon>
    </lineage>
</organism>
<comment type="caution">
    <text evidence="2">The sequence shown here is derived from an EMBL/GenBank/DDBJ whole genome shotgun (WGS) entry which is preliminary data.</text>
</comment>
<keyword evidence="1" id="KW-0812">Transmembrane</keyword>
<keyword evidence="1" id="KW-0472">Membrane</keyword>
<dbReference type="Gene3D" id="2.60.40.680">
    <property type="match status" value="1"/>
</dbReference>
<dbReference type="GO" id="GO:0030246">
    <property type="term" value="F:carbohydrate binding"/>
    <property type="evidence" value="ECO:0007669"/>
    <property type="project" value="InterPro"/>
</dbReference>
<keyword evidence="1" id="KW-1133">Transmembrane helix</keyword>
<dbReference type="AlphaFoldDB" id="A0A1F8F3M8"/>
<feature type="transmembrane region" description="Helical" evidence="1">
    <location>
        <begin position="525"/>
        <end position="547"/>
    </location>
</feature>
<dbReference type="SUPFAM" id="SSF49384">
    <property type="entry name" value="Carbohydrate-binding domain"/>
    <property type="match status" value="1"/>
</dbReference>
<name>A0A1F8F3M8_9BACT</name>
<gene>
    <name evidence="2" type="ORF">A3B86_02575</name>
</gene>
<protein>
    <submittedName>
        <fullName evidence="2">Uncharacterized protein</fullName>
    </submittedName>
</protein>
<dbReference type="CDD" id="cd08547">
    <property type="entry name" value="Type_II_cohesin"/>
    <property type="match status" value="1"/>
</dbReference>
<sequence>MNSSRYFKKFFFGVLITLVFIFSFNNIAEAQNGSLYFSPSSGTVSTGQSFSIVIRVNTGGTAINAAEGSIVFDPAKIIVSSISKSGSIFTFWAEEPKFSNAEGTIGFAGGVPSPGYSGSNGLLLTVTFKANTATTIRGSTEINLVSGGILANDGYGTNILSSLGKATYVTSPSTVVSTPIPISTSTAPKSSTPTPGELEVTVPASNQVNITSPTHPDGTKWYSNNNPLFKWDVPSGVSEVALVLSRRSNSAPFVNYSPPISEKLLDDLDEGEWYLNAQFKTVAGLGPVTSFKFNIDTQSPDNFDIVRLDTDDPTNPRPELLFKSSDAVSGIDRYEMKIGNNEWLKIDNSLAGQVYAIPLQKYGSYPVEVKAIDKAGNSTSAKLSVRIEPIRSPIIKEFTKEVKNGQPLIVKGTAEPGTKVVVGWVRNNAEFIEITPYAQAQGIVKIDDNHFTTTTTTTGDWFVAIDGLPSGKYKVFAVAQNDRLAISEPSDSVETIVRAGFIDFFLKLFDYIFKIFDRLVNVVSMSWLFIAFILVLIGLILTVIELVRIKAGKWLKQAGDFLVLKMIRRKSAKKVEHIIKDMQEELKFLNHIAKRRPLSTEEKYLKSRISSYVKMLRYIDEKVDDSK</sequence>
<evidence type="ECO:0000256" key="1">
    <source>
        <dbReference type="SAM" id="Phobius"/>
    </source>
</evidence>
<accession>A0A1F8F3M8</accession>
<reference evidence="2 3" key="1">
    <citation type="journal article" date="2016" name="Nat. Commun.">
        <title>Thousands of microbial genomes shed light on interconnected biogeochemical processes in an aquifer system.</title>
        <authorList>
            <person name="Anantharaman K."/>
            <person name="Brown C.T."/>
            <person name="Hug L.A."/>
            <person name="Sharon I."/>
            <person name="Castelle C.J."/>
            <person name="Probst A.J."/>
            <person name="Thomas B.C."/>
            <person name="Singh A."/>
            <person name="Wilkins M.J."/>
            <person name="Karaoz U."/>
            <person name="Brodie E.L."/>
            <person name="Williams K.H."/>
            <person name="Hubbard S.S."/>
            <person name="Banfield J.F."/>
        </authorList>
    </citation>
    <scope>NUCLEOTIDE SEQUENCE [LARGE SCALE GENOMIC DNA]</scope>
</reference>
<dbReference type="InterPro" id="IPR008965">
    <property type="entry name" value="CBM2/CBM3_carb-bd_dom_sf"/>
</dbReference>
<dbReference type="Proteomes" id="UP000176834">
    <property type="component" value="Unassembled WGS sequence"/>
</dbReference>
<dbReference type="EMBL" id="MGJN01000001">
    <property type="protein sequence ID" value="OGN07741.1"/>
    <property type="molecule type" value="Genomic_DNA"/>
</dbReference>
<proteinExistence type="predicted"/>